<dbReference type="SUPFAM" id="SSF50044">
    <property type="entry name" value="SH3-domain"/>
    <property type="match status" value="1"/>
</dbReference>
<dbReference type="InterPro" id="IPR003646">
    <property type="entry name" value="SH3-like_bac-type"/>
</dbReference>
<accession>A0ABW3HVA5</accession>
<dbReference type="InterPro" id="IPR038765">
    <property type="entry name" value="Papain-like_cys_pep_sf"/>
</dbReference>
<dbReference type="Gene3D" id="3.90.1720.10">
    <property type="entry name" value="endopeptidase domain like (from Nostoc punctiforme)"/>
    <property type="match status" value="1"/>
</dbReference>
<reference evidence="10" key="1">
    <citation type="journal article" date="2019" name="Int. J. Syst. Evol. Microbiol.">
        <title>The Global Catalogue of Microorganisms (GCM) 10K type strain sequencing project: providing services to taxonomists for standard genome sequencing and annotation.</title>
        <authorList>
            <consortium name="The Broad Institute Genomics Platform"/>
            <consortium name="The Broad Institute Genome Sequencing Center for Infectious Disease"/>
            <person name="Wu L."/>
            <person name="Ma J."/>
        </authorList>
    </citation>
    <scope>NUCLEOTIDE SEQUENCE [LARGE SCALE GENOMIC DNA]</scope>
    <source>
        <strain evidence="10">CCUG 59129</strain>
    </source>
</reference>
<dbReference type="Gene3D" id="2.30.30.40">
    <property type="entry name" value="SH3 Domains"/>
    <property type="match status" value="2"/>
</dbReference>
<dbReference type="InterPro" id="IPR051202">
    <property type="entry name" value="Peptidase_C40"/>
</dbReference>
<evidence type="ECO:0000256" key="3">
    <source>
        <dbReference type="ARBA" id="ARBA00022801"/>
    </source>
</evidence>
<proteinExistence type="inferred from homology"/>
<evidence type="ECO:0000259" key="8">
    <source>
        <dbReference type="PROSITE" id="PS51935"/>
    </source>
</evidence>
<evidence type="ECO:0000313" key="9">
    <source>
        <dbReference type="EMBL" id="MFD0961450.1"/>
    </source>
</evidence>
<keyword evidence="10" id="KW-1185">Reference proteome</keyword>
<feature type="signal peptide" evidence="6">
    <location>
        <begin position="1"/>
        <end position="33"/>
    </location>
</feature>
<protein>
    <submittedName>
        <fullName evidence="9">SH3 domain-containing protein</fullName>
    </submittedName>
</protein>
<evidence type="ECO:0000256" key="2">
    <source>
        <dbReference type="ARBA" id="ARBA00022670"/>
    </source>
</evidence>
<dbReference type="PROSITE" id="PS51781">
    <property type="entry name" value="SH3B"/>
    <property type="match status" value="1"/>
</dbReference>
<name>A0ABW3HVA5_9BACL</name>
<dbReference type="Pfam" id="PF08239">
    <property type="entry name" value="SH3_3"/>
    <property type="match status" value="2"/>
</dbReference>
<dbReference type="EMBL" id="JBHTJZ010000036">
    <property type="protein sequence ID" value="MFD0961450.1"/>
    <property type="molecule type" value="Genomic_DNA"/>
</dbReference>
<dbReference type="SMART" id="SM00287">
    <property type="entry name" value="SH3b"/>
    <property type="match status" value="2"/>
</dbReference>
<dbReference type="InterPro" id="IPR036028">
    <property type="entry name" value="SH3-like_dom_sf"/>
</dbReference>
<dbReference type="InterPro" id="IPR000064">
    <property type="entry name" value="NLP_P60_dom"/>
</dbReference>
<dbReference type="PROSITE" id="PS51935">
    <property type="entry name" value="NLPC_P60"/>
    <property type="match status" value="1"/>
</dbReference>
<keyword evidence="2" id="KW-0645">Protease</keyword>
<feature type="compositionally biased region" description="Low complexity" evidence="5">
    <location>
        <begin position="187"/>
        <end position="205"/>
    </location>
</feature>
<keyword evidence="4" id="KW-0788">Thiol protease</keyword>
<dbReference type="RefSeq" id="WP_377567036.1">
    <property type="nucleotide sequence ID" value="NZ_JBHTJZ010000036.1"/>
</dbReference>
<feature type="domain" description="NlpC/P60" evidence="8">
    <location>
        <begin position="213"/>
        <end position="358"/>
    </location>
</feature>
<keyword evidence="3" id="KW-0378">Hydrolase</keyword>
<evidence type="ECO:0000259" key="7">
    <source>
        <dbReference type="PROSITE" id="PS51781"/>
    </source>
</evidence>
<feature type="chain" id="PRO_5047305041" evidence="6">
    <location>
        <begin position="34"/>
        <end position="358"/>
    </location>
</feature>
<feature type="region of interest" description="Disordered" evidence="5">
    <location>
        <begin position="180"/>
        <end position="212"/>
    </location>
</feature>
<dbReference type="SUPFAM" id="SSF54001">
    <property type="entry name" value="Cysteine proteinases"/>
    <property type="match status" value="1"/>
</dbReference>
<dbReference type="Pfam" id="PF00877">
    <property type="entry name" value="NLPC_P60"/>
    <property type="match status" value="1"/>
</dbReference>
<evidence type="ECO:0000256" key="6">
    <source>
        <dbReference type="SAM" id="SignalP"/>
    </source>
</evidence>
<dbReference type="Proteomes" id="UP001596989">
    <property type="component" value="Unassembled WGS sequence"/>
</dbReference>
<comment type="caution">
    <text evidence="9">The sequence shown here is derived from an EMBL/GenBank/DDBJ whole genome shotgun (WGS) entry which is preliminary data.</text>
</comment>
<keyword evidence="6" id="KW-0732">Signal</keyword>
<evidence type="ECO:0000256" key="4">
    <source>
        <dbReference type="ARBA" id="ARBA00022807"/>
    </source>
</evidence>
<organism evidence="9 10">
    <name type="scientific">Paenibacillus chungangensis</name>
    <dbReference type="NCBI Taxonomy" id="696535"/>
    <lineage>
        <taxon>Bacteria</taxon>
        <taxon>Bacillati</taxon>
        <taxon>Bacillota</taxon>
        <taxon>Bacilli</taxon>
        <taxon>Bacillales</taxon>
        <taxon>Paenibacillaceae</taxon>
        <taxon>Paenibacillus</taxon>
    </lineage>
</organism>
<evidence type="ECO:0000313" key="10">
    <source>
        <dbReference type="Proteomes" id="UP001596989"/>
    </source>
</evidence>
<sequence>MNYSIKQKAVTVTLSAALLLGSAAMLPAPAAYAATATAEVQWGVNMRTAPSTSGTIIRMLKKGEEVAIIEQASSGWYKISDSSGRTGYISSSSKYTKVTESGSSSSSGQDAVAAMNAVVKRSVSFRQGPSTSSDRIRYLKSGEQVQVTSKYNSYWYEAVDSRGVKGYVSANSKYLDLNGTVSGGNGSSSNTGSAGSGGSNSTDSGQNEGTASNASVEKVIAAGLKYLGTPYEFGSNRNSTKTFDCSDFVRRAFIDGVGVTLPADSRQQGDYVKKKGNATTNINNLKRGDLMFFMSYKGTSASAYSGVNKASQRITHVGIYLGDGKILHTYSKESGGVKTNSIKGTHWEHRFLFGGSAL</sequence>
<evidence type="ECO:0000256" key="5">
    <source>
        <dbReference type="SAM" id="MobiDB-lite"/>
    </source>
</evidence>
<dbReference type="PANTHER" id="PTHR47053">
    <property type="entry name" value="MUREIN DD-ENDOPEPTIDASE MEPH-RELATED"/>
    <property type="match status" value="1"/>
</dbReference>
<dbReference type="PANTHER" id="PTHR47053:SF1">
    <property type="entry name" value="MUREIN DD-ENDOPEPTIDASE MEPH-RELATED"/>
    <property type="match status" value="1"/>
</dbReference>
<comment type="similarity">
    <text evidence="1">Belongs to the peptidase C40 family.</text>
</comment>
<feature type="domain" description="SH3b" evidence="7">
    <location>
        <begin position="33"/>
        <end position="98"/>
    </location>
</feature>
<gene>
    <name evidence="9" type="ORF">ACFQ2I_19025</name>
</gene>
<evidence type="ECO:0000256" key="1">
    <source>
        <dbReference type="ARBA" id="ARBA00007074"/>
    </source>
</evidence>